<dbReference type="CDD" id="cd06568">
    <property type="entry name" value="GH20_SpHex_like"/>
    <property type="match status" value="1"/>
</dbReference>
<dbReference type="SUPFAM" id="SSF51445">
    <property type="entry name" value="(Trans)glycosidases"/>
    <property type="match status" value="1"/>
</dbReference>
<dbReference type="InterPro" id="IPR017853">
    <property type="entry name" value="GH"/>
</dbReference>
<feature type="domain" description="Beta-hexosaminidase bacterial type N-terminal" evidence="8">
    <location>
        <begin position="22"/>
        <end position="156"/>
    </location>
</feature>
<dbReference type="PRINTS" id="PR00738">
    <property type="entry name" value="GLHYDRLASE20"/>
</dbReference>
<dbReference type="Pfam" id="PF02838">
    <property type="entry name" value="Glyco_hydro_20b"/>
    <property type="match status" value="1"/>
</dbReference>
<dbReference type="InterPro" id="IPR015882">
    <property type="entry name" value="HEX_bac_N"/>
</dbReference>
<feature type="domain" description="Glycoside hydrolase family 20 catalytic" evidence="7">
    <location>
        <begin position="160"/>
        <end position="473"/>
    </location>
</feature>
<gene>
    <name evidence="9" type="ORF">MACH07_20190</name>
</gene>
<proteinExistence type="inferred from homology"/>
<comment type="similarity">
    <text evidence="2">Belongs to the glycosyl hydrolase 20 family.</text>
</comment>
<organism evidence="9 10">
    <name type="scientific">Flagellimonas marinaquae</name>
    <dbReference type="NCBI Taxonomy" id="254955"/>
    <lineage>
        <taxon>Bacteria</taxon>
        <taxon>Pseudomonadati</taxon>
        <taxon>Bacteroidota</taxon>
        <taxon>Flavobacteriia</taxon>
        <taxon>Flavobacteriales</taxon>
        <taxon>Flavobacteriaceae</taxon>
        <taxon>Flagellimonas</taxon>
    </lineage>
</organism>
<dbReference type="PANTHER" id="PTHR22600">
    <property type="entry name" value="BETA-HEXOSAMINIDASE"/>
    <property type="match status" value="1"/>
</dbReference>
<keyword evidence="10" id="KW-1185">Reference proteome</keyword>
<evidence type="ECO:0000259" key="8">
    <source>
        <dbReference type="Pfam" id="PF02838"/>
    </source>
</evidence>
<dbReference type="InterPro" id="IPR029018">
    <property type="entry name" value="Hex-like_dom2"/>
</dbReference>
<evidence type="ECO:0000256" key="2">
    <source>
        <dbReference type="ARBA" id="ARBA00006285"/>
    </source>
</evidence>
<feature type="active site" description="Proton donor" evidence="6">
    <location>
        <position position="324"/>
    </location>
</feature>
<evidence type="ECO:0000256" key="5">
    <source>
        <dbReference type="ARBA" id="ARBA00023295"/>
    </source>
</evidence>
<dbReference type="EMBL" id="AP027268">
    <property type="protein sequence ID" value="BDW93187.1"/>
    <property type="molecule type" value="Genomic_DNA"/>
</dbReference>
<name>A0AA48HBR7_9FLAO</name>
<dbReference type="InterPro" id="IPR015883">
    <property type="entry name" value="Glyco_hydro_20_cat"/>
</dbReference>
<dbReference type="AlphaFoldDB" id="A0AA48HBR7"/>
<dbReference type="GO" id="GO:0030203">
    <property type="term" value="P:glycosaminoglycan metabolic process"/>
    <property type="evidence" value="ECO:0007669"/>
    <property type="project" value="TreeGrafter"/>
</dbReference>
<protein>
    <recommendedName>
        <fullName evidence="3">beta-N-acetylhexosaminidase</fullName>
        <ecNumber evidence="3">3.2.1.52</ecNumber>
    </recommendedName>
</protein>
<keyword evidence="4" id="KW-0378">Hydrolase</keyword>
<dbReference type="Gene3D" id="3.20.20.80">
    <property type="entry name" value="Glycosidases"/>
    <property type="match status" value="1"/>
</dbReference>
<reference evidence="9 10" key="1">
    <citation type="submission" date="2023-01" db="EMBL/GenBank/DDBJ databases">
        <title>Complete genome sequence of Muricauda aquimarina strain IFOP_LL357.</title>
        <authorList>
            <person name="Gajardo G."/>
            <person name="Ueki S."/>
            <person name="Maruyama F."/>
        </authorList>
    </citation>
    <scope>NUCLEOTIDE SEQUENCE [LARGE SCALE GENOMIC DNA]</scope>
    <source>
        <strain evidence="9 10">IFOP_LL357</strain>
    </source>
</reference>
<dbReference type="GO" id="GO:0016020">
    <property type="term" value="C:membrane"/>
    <property type="evidence" value="ECO:0007669"/>
    <property type="project" value="TreeGrafter"/>
</dbReference>
<accession>A0AA48HBR7</accession>
<dbReference type="InterPro" id="IPR025705">
    <property type="entry name" value="Beta_hexosaminidase_sua/sub"/>
</dbReference>
<dbReference type="GO" id="GO:0005975">
    <property type="term" value="P:carbohydrate metabolic process"/>
    <property type="evidence" value="ECO:0007669"/>
    <property type="project" value="InterPro"/>
</dbReference>
<dbReference type="GO" id="GO:0004563">
    <property type="term" value="F:beta-N-acetylhexosaminidase activity"/>
    <property type="evidence" value="ECO:0007669"/>
    <property type="project" value="UniProtKB-EC"/>
</dbReference>
<evidence type="ECO:0000256" key="6">
    <source>
        <dbReference type="PIRSR" id="PIRSR625705-1"/>
    </source>
</evidence>
<dbReference type="Proteomes" id="UP001330184">
    <property type="component" value="Chromosome"/>
</dbReference>
<dbReference type="EC" id="3.2.1.52" evidence="3"/>
<evidence type="ECO:0000313" key="9">
    <source>
        <dbReference type="EMBL" id="BDW93187.1"/>
    </source>
</evidence>
<evidence type="ECO:0000259" key="7">
    <source>
        <dbReference type="Pfam" id="PF00728"/>
    </source>
</evidence>
<sequence>MASCQEKKEEISFPKTDLAKAPLVPKPFKTISTGSAFGLDAGTAIFTSNSDAGFEKVGKFLSEQIKSKTGLQIGVNSATEGTLERLIYINQSDSVELKGPEAYQIYIKKDSILLNAKTAAGAFRGVQTLRQLIPEKSNDTLTDHPIWVIPSGKIIDAPRFEYRGSMLDVARHFFTVEEVKKYIDALAYYKFNTLHLHLTDDQGWRIEIKSWPKLTKIGGASEVGGGEGGFYTQEQFKDIVAYAAERHITIIPEIDMPGHTNAASLSYPFLHAPDAETPRVRTDMRVGYSSFDTKKDTVYSFLDDVIGEITAMTPGPYFHIGGDESHATKKSDYIRFVEKVQKIVRKHNKRMVGWNEIVQAELDSSSVIHFWNKPEYALKAIENGSKVIMSPAKKAYLDMKYDSISEYGLNWAGLIPVDIAYKWDPGTYVENLPEENILGIEAPLWSETISNSEELEYLAFPRLIGYAELGWSPSEHLDWDDYKERLAAQVPYLEAMQINYYPTKLVNWKKE</sequence>
<dbReference type="Pfam" id="PF00728">
    <property type="entry name" value="Glyco_hydro_20"/>
    <property type="match status" value="1"/>
</dbReference>
<dbReference type="PIRSF" id="PIRSF001093">
    <property type="entry name" value="B-hxosamndse_ab_euk"/>
    <property type="match status" value="1"/>
</dbReference>
<keyword evidence="5" id="KW-0326">Glycosidase</keyword>
<evidence type="ECO:0000313" key="10">
    <source>
        <dbReference type="Proteomes" id="UP001330184"/>
    </source>
</evidence>
<evidence type="ECO:0000256" key="1">
    <source>
        <dbReference type="ARBA" id="ARBA00001231"/>
    </source>
</evidence>
<evidence type="ECO:0000256" key="3">
    <source>
        <dbReference type="ARBA" id="ARBA00012663"/>
    </source>
</evidence>
<dbReference type="PANTHER" id="PTHR22600:SF57">
    <property type="entry name" value="BETA-N-ACETYLHEXOSAMINIDASE"/>
    <property type="match status" value="1"/>
</dbReference>
<comment type="catalytic activity">
    <reaction evidence="1">
        <text>Hydrolysis of terminal non-reducing N-acetyl-D-hexosamine residues in N-acetyl-beta-D-hexosaminides.</text>
        <dbReference type="EC" id="3.2.1.52"/>
    </reaction>
</comment>
<dbReference type="Gene3D" id="3.30.379.10">
    <property type="entry name" value="Chitobiase/beta-hexosaminidase domain 2-like"/>
    <property type="match status" value="1"/>
</dbReference>
<evidence type="ECO:0000256" key="4">
    <source>
        <dbReference type="ARBA" id="ARBA00022801"/>
    </source>
</evidence>
<dbReference type="SUPFAM" id="SSF55545">
    <property type="entry name" value="beta-N-acetylhexosaminidase-like domain"/>
    <property type="match status" value="1"/>
</dbReference>